<reference evidence="4" key="1">
    <citation type="submission" date="2007-04" db="EMBL/GenBank/DDBJ databases">
        <title>Annotation of Pediculus humanus corporis strain USDA.</title>
        <authorList>
            <person name="Kirkness E."/>
            <person name="Hannick L."/>
            <person name="Hass B."/>
            <person name="Bruggner R."/>
            <person name="Lawson D."/>
            <person name="Bidwell S."/>
            <person name="Joardar V."/>
            <person name="Caler E."/>
            <person name="Walenz B."/>
            <person name="Inman J."/>
            <person name="Schobel S."/>
            <person name="Galinsky K."/>
            <person name="Amedeo P."/>
            <person name="Strausberg R."/>
        </authorList>
    </citation>
    <scope>NUCLEOTIDE SEQUENCE</scope>
    <source>
        <strain evidence="4">USDA</strain>
    </source>
</reference>
<dbReference type="HOGENOM" id="CLU_127178_1_0_1"/>
<keyword evidence="6" id="KW-1185">Reference proteome</keyword>
<dbReference type="AlphaFoldDB" id="E0W2D1"/>
<evidence type="ECO:0000313" key="5">
    <source>
        <dbReference type="EnsemblMetazoa" id="PHUM590020-PA"/>
    </source>
</evidence>
<feature type="binding site" evidence="3">
    <location>
        <position position="82"/>
    </location>
    <ligand>
        <name>Zn(2+)</name>
        <dbReference type="ChEBI" id="CHEBI:29105"/>
    </ligand>
</feature>
<dbReference type="KEGG" id="phu:Phum_PHUM590020"/>
<dbReference type="CTD" id="8232759"/>
<dbReference type="Gene3D" id="2.60.11.10">
    <property type="entry name" value="Cytochrome c oxidase, subunit Vb"/>
    <property type="match status" value="1"/>
</dbReference>
<dbReference type="VEuPathDB" id="VectorBase:PHUM590020"/>
<dbReference type="RefSeq" id="XP_002432525.1">
    <property type="nucleotide sequence ID" value="XM_002432480.1"/>
</dbReference>
<dbReference type="EnsemblMetazoa" id="PHUM590020-RA">
    <property type="protein sequence ID" value="PHUM590020-PA"/>
    <property type="gene ID" value="PHUM590020"/>
</dbReference>
<dbReference type="PANTHER" id="PTHR10122:SF0">
    <property type="entry name" value="CYTOCHROME C OXIDASE SUBUNIT 5B, ISOFORM A-RELATED"/>
    <property type="match status" value="1"/>
</dbReference>
<keyword evidence="2 3" id="KW-0862">Zinc</keyword>
<dbReference type="GeneID" id="8232759"/>
<sequence length="124" mass="14301">MNLFIKKGLLPLSKKFIHTSKGCGRRCPHWWELATGEDRWQAVQCAKGNLDPYLQKPVPRGPGTKECPNIVPSYASFRVVYCICDDGVAHNTFIVEEGVPRRCDCNYWFVLERREIPPLYEDTE</sequence>
<dbReference type="OMA" id="HWWELAT"/>
<keyword evidence="1 3" id="KW-0479">Metal-binding</keyword>
<dbReference type="SUPFAM" id="SSF57802">
    <property type="entry name" value="Rubredoxin-like"/>
    <property type="match status" value="1"/>
</dbReference>
<evidence type="ECO:0000256" key="3">
    <source>
        <dbReference type="PIRSR" id="PIRSR602124-1"/>
    </source>
</evidence>
<evidence type="ECO:0000313" key="4">
    <source>
        <dbReference type="EMBL" id="EEB19787.1"/>
    </source>
</evidence>
<feature type="binding site" evidence="3">
    <location>
        <position position="105"/>
    </location>
    <ligand>
        <name>Zn(2+)</name>
        <dbReference type="ChEBI" id="CHEBI:29105"/>
    </ligand>
</feature>
<evidence type="ECO:0000256" key="2">
    <source>
        <dbReference type="ARBA" id="ARBA00022833"/>
    </source>
</evidence>
<dbReference type="STRING" id="121224.E0W2D1"/>
<dbReference type="PANTHER" id="PTHR10122">
    <property type="entry name" value="CYTOCHROME C OXIDASE SUBUNIT 5B, MITOCHONDRIAL"/>
    <property type="match status" value="1"/>
</dbReference>
<dbReference type="InParanoid" id="E0W2D1"/>
<feature type="binding site" evidence="3">
    <location>
        <position position="103"/>
    </location>
    <ligand>
        <name>Zn(2+)</name>
        <dbReference type="ChEBI" id="CHEBI:29105"/>
    </ligand>
</feature>
<gene>
    <name evidence="5" type="primary">8232759</name>
    <name evidence="4" type="ORF">Phum_PHUM590020</name>
</gene>
<proteinExistence type="predicted"/>
<dbReference type="Proteomes" id="UP000009046">
    <property type="component" value="Unassembled WGS sequence"/>
</dbReference>
<organism>
    <name type="scientific">Pediculus humanus subsp. corporis</name>
    <name type="common">Body louse</name>
    <dbReference type="NCBI Taxonomy" id="121224"/>
    <lineage>
        <taxon>Eukaryota</taxon>
        <taxon>Metazoa</taxon>
        <taxon>Ecdysozoa</taxon>
        <taxon>Arthropoda</taxon>
        <taxon>Hexapoda</taxon>
        <taxon>Insecta</taxon>
        <taxon>Pterygota</taxon>
        <taxon>Neoptera</taxon>
        <taxon>Paraneoptera</taxon>
        <taxon>Psocodea</taxon>
        <taxon>Troctomorpha</taxon>
        <taxon>Phthiraptera</taxon>
        <taxon>Anoplura</taxon>
        <taxon>Pediculidae</taxon>
        <taxon>Pediculus</taxon>
    </lineage>
</organism>
<reference evidence="4" key="2">
    <citation type="submission" date="2007-04" db="EMBL/GenBank/DDBJ databases">
        <title>The genome of the human body louse.</title>
        <authorList>
            <consortium name="The Human Body Louse Genome Consortium"/>
            <person name="Kirkness E."/>
            <person name="Walenz B."/>
            <person name="Hass B."/>
            <person name="Bruggner R."/>
            <person name="Strausberg R."/>
        </authorList>
    </citation>
    <scope>NUCLEOTIDE SEQUENCE</scope>
    <source>
        <strain evidence="4">USDA</strain>
    </source>
</reference>
<dbReference type="InterPro" id="IPR036972">
    <property type="entry name" value="Cyt_c_oxidase_su5b_sf"/>
</dbReference>
<evidence type="ECO:0000313" key="6">
    <source>
        <dbReference type="Proteomes" id="UP000009046"/>
    </source>
</evidence>
<name>E0W2D1_PEDHC</name>
<feature type="binding site" evidence="3">
    <location>
        <position position="84"/>
    </location>
    <ligand>
        <name>Zn(2+)</name>
        <dbReference type="ChEBI" id="CHEBI:29105"/>
    </ligand>
</feature>
<accession>E0W2D1</accession>
<dbReference type="GO" id="GO:0005740">
    <property type="term" value="C:mitochondrial envelope"/>
    <property type="evidence" value="ECO:0007669"/>
    <property type="project" value="InterPro"/>
</dbReference>
<dbReference type="EMBL" id="AAZO01007190">
    <property type="status" value="NOT_ANNOTATED_CDS"/>
    <property type="molecule type" value="Genomic_DNA"/>
</dbReference>
<dbReference type="InterPro" id="IPR002124">
    <property type="entry name" value="Cyt_c_oxidase_su5b"/>
</dbReference>
<dbReference type="GO" id="GO:0046872">
    <property type="term" value="F:metal ion binding"/>
    <property type="evidence" value="ECO:0007669"/>
    <property type="project" value="UniProtKB-KW"/>
</dbReference>
<reference evidence="5" key="3">
    <citation type="submission" date="2021-02" db="UniProtKB">
        <authorList>
            <consortium name="EnsemblMetazoa"/>
        </authorList>
    </citation>
    <scope>IDENTIFICATION</scope>
    <source>
        <strain evidence="5">USDA</strain>
    </source>
</reference>
<dbReference type="GO" id="GO:0006123">
    <property type="term" value="P:mitochondrial electron transport, cytochrome c to oxygen"/>
    <property type="evidence" value="ECO:0007669"/>
    <property type="project" value="InterPro"/>
</dbReference>
<dbReference type="EMBL" id="DS235877">
    <property type="protein sequence ID" value="EEB19787.1"/>
    <property type="molecule type" value="Genomic_DNA"/>
</dbReference>
<dbReference type="PROSITE" id="PS51359">
    <property type="entry name" value="COX5B_2"/>
    <property type="match status" value="1"/>
</dbReference>
<evidence type="ECO:0000256" key="1">
    <source>
        <dbReference type="ARBA" id="ARBA00022723"/>
    </source>
</evidence>
<protein>
    <submittedName>
        <fullName evidence="4">Cytochrome c oxidase polypeptide Vb isoform 2, putative</fullName>
    </submittedName>
</protein>
<dbReference type="OrthoDB" id="10249250at2759"/>
<dbReference type="eggNOG" id="KOG3352">
    <property type="taxonomic scope" value="Eukaryota"/>
</dbReference>
<dbReference type="GO" id="GO:0045277">
    <property type="term" value="C:respiratory chain complex IV"/>
    <property type="evidence" value="ECO:0007669"/>
    <property type="project" value="InterPro"/>
</dbReference>